<gene>
    <name evidence="1" type="ORF">GCM10011579_042800</name>
</gene>
<comment type="caution">
    <text evidence="1">The sequence shown here is derived from an EMBL/GenBank/DDBJ whole genome shotgun (WGS) entry which is preliminary data.</text>
</comment>
<protein>
    <submittedName>
        <fullName evidence="1">Uncharacterized protein</fullName>
    </submittedName>
</protein>
<keyword evidence="2" id="KW-1185">Reference proteome</keyword>
<reference evidence="1 2" key="1">
    <citation type="journal article" date="2014" name="Int. J. Syst. Evol. Microbiol.">
        <title>Complete genome sequence of Corynebacterium casei LMG S-19264T (=DSM 44701T), isolated from a smear-ripened cheese.</title>
        <authorList>
            <consortium name="US DOE Joint Genome Institute (JGI-PGF)"/>
            <person name="Walter F."/>
            <person name="Albersmeier A."/>
            <person name="Kalinowski J."/>
            <person name="Ruckert C."/>
        </authorList>
    </citation>
    <scope>NUCLEOTIDE SEQUENCE [LARGE SCALE GENOMIC DNA]</scope>
    <source>
        <strain evidence="1 2">CGMCC 4.7111</strain>
    </source>
</reference>
<accession>A0A917Y500</accession>
<evidence type="ECO:0000313" key="1">
    <source>
        <dbReference type="EMBL" id="GGN68958.1"/>
    </source>
</evidence>
<proteinExistence type="predicted"/>
<dbReference type="Proteomes" id="UP000600365">
    <property type="component" value="Unassembled WGS sequence"/>
</dbReference>
<sequence>MRARAIHATARRRSGAADELRGLLDRLQQGSGGQTISGGVHLEARAEGSSRIYQSVRDQRITER</sequence>
<dbReference type="EMBL" id="BMMM01000007">
    <property type="protein sequence ID" value="GGN68958.1"/>
    <property type="molecule type" value="Genomic_DNA"/>
</dbReference>
<name>A0A917Y500_9ACTN</name>
<organism evidence="1 2">
    <name type="scientific">Streptomyces albiflavescens</name>
    <dbReference type="NCBI Taxonomy" id="1623582"/>
    <lineage>
        <taxon>Bacteria</taxon>
        <taxon>Bacillati</taxon>
        <taxon>Actinomycetota</taxon>
        <taxon>Actinomycetes</taxon>
        <taxon>Kitasatosporales</taxon>
        <taxon>Streptomycetaceae</taxon>
        <taxon>Streptomyces</taxon>
    </lineage>
</organism>
<evidence type="ECO:0000313" key="2">
    <source>
        <dbReference type="Proteomes" id="UP000600365"/>
    </source>
</evidence>
<dbReference type="AlphaFoldDB" id="A0A917Y500"/>